<dbReference type="Proteomes" id="UP001153332">
    <property type="component" value="Unassembled WGS sequence"/>
</dbReference>
<evidence type="ECO:0000313" key="2">
    <source>
        <dbReference type="Proteomes" id="UP001153332"/>
    </source>
</evidence>
<gene>
    <name evidence="1" type="ORF">O1611_g6408</name>
</gene>
<accession>A0ACC2JJ33</accession>
<protein>
    <submittedName>
        <fullName evidence="1">Uncharacterized protein</fullName>
    </submittedName>
</protein>
<dbReference type="EMBL" id="JAPUUL010001507">
    <property type="protein sequence ID" value="KAJ8127228.1"/>
    <property type="molecule type" value="Genomic_DNA"/>
</dbReference>
<reference evidence="1" key="1">
    <citation type="submission" date="2022-12" db="EMBL/GenBank/DDBJ databases">
        <title>Genome Sequence of Lasiodiplodia mahajangana.</title>
        <authorList>
            <person name="Buettner E."/>
        </authorList>
    </citation>
    <scope>NUCLEOTIDE SEQUENCE</scope>
    <source>
        <strain evidence="1">VT137</strain>
    </source>
</reference>
<comment type="caution">
    <text evidence="1">The sequence shown here is derived from an EMBL/GenBank/DDBJ whole genome shotgun (WGS) entry which is preliminary data.</text>
</comment>
<name>A0ACC2JJ33_9PEZI</name>
<proteinExistence type="predicted"/>
<evidence type="ECO:0000313" key="1">
    <source>
        <dbReference type="EMBL" id="KAJ8127228.1"/>
    </source>
</evidence>
<sequence>MPRVFRHIISRLKSKDKDQGDADEGPGTESMSNPASSDIIGPLDFPDDCEGSTDGFDLIFVHGLRGSRLKTWTRNDVFWPRDLLKDDLRNVRVITWGYDANIANAFTYASEESLFGHATTLLNDIARLRRGITRPIIFICHSLGGLVVKQALITSDSYKAHGRHPSLGEIYNDTVGVIFMGTPHRGSSKETYGEIAAKVAKLSLRRPNDQLLQTLRPDSHLLEKQRDDFTTISNNMAIVCIREELPTAVGLVVPETSASYDGFNVARGAIHANHMDMVKFSERTEGYKRTLGYIQGIIDEKSLKVQQGMDYVFVKSASTCDVQFSPIFTPSLWFSPPSLRLRTAKSKAIEARKDEILDALRFPGIDDRKNGIDAAYGETCSWVWGNQPTDDGLLAAPCEFISWLRSTEPFLWVSGKAGCGKSTLMKYIYQNPKTRVELEHSPWTGGKDLVLLGYFFHDRGSDNQKSREGMLRSILVQILVKQRDLIPVVFARRFFDDSYSGDFKSQPQILNEFLSWQNLSEIFISILQFLRSFKICLFLDGLDEYRMAGRETQYTEEELDLVYDGNNEDEAWGRSKWITEGHKEVARFIHKLKVFENVKVCMSSRELVMFEHEFWSLPRIAVHAHTTGAIAQYCKERLTQEAPDINGLSEFVSAITNKCFGVFLWVRLVVDMLVDGYANGDYTAELWATLEMLPSRLGGKNGLYMHMMRSIESRYLPETKRLFQLVTRWGDICSDICSHHPDILTLFLAQEGHFQDDTTEHLRVTSDDYDLRTWSGWESRWTNLQKRLKSRCGGLLEGTKGVQFMHQTAKQFISRKYLWEEMYPGASGFTSEINIDLALASGLIRRLKCCAEAVIIHDQTGLGRLLHEQPNRSRYKEFTSTTGDYDPYLGAASSEAARDIFLPIFSVVTRLDGSDLMNKPYPCTRLLDELDHVGKRLTHTFRAAKNLPDSTWPGAYAILKPNTFNIRVMLNFLDFMLSNSMGYYYMEEKLKSRKFSRQELSYLLQRAALYCGMRWRTADNQVTYFRLSPRIVRVLLQEGADPNSCDILSSLGMSSRKGSTIWTTYLDQLGDAQLAPQLDTVQLVTKAFLEHGADPEARWDRLGGHGIDTPESVLTRSKNSTSGNLTIRPVMRFTEENAPRELVHLGDRYPA</sequence>
<keyword evidence="2" id="KW-1185">Reference proteome</keyword>
<organism evidence="1 2">
    <name type="scientific">Lasiodiplodia mahajangana</name>
    <dbReference type="NCBI Taxonomy" id="1108764"/>
    <lineage>
        <taxon>Eukaryota</taxon>
        <taxon>Fungi</taxon>
        <taxon>Dikarya</taxon>
        <taxon>Ascomycota</taxon>
        <taxon>Pezizomycotina</taxon>
        <taxon>Dothideomycetes</taxon>
        <taxon>Dothideomycetes incertae sedis</taxon>
        <taxon>Botryosphaeriales</taxon>
        <taxon>Botryosphaeriaceae</taxon>
        <taxon>Lasiodiplodia</taxon>
    </lineage>
</organism>